<dbReference type="InterPro" id="IPR036179">
    <property type="entry name" value="Ig-like_dom_sf"/>
</dbReference>
<dbReference type="GO" id="GO:0002764">
    <property type="term" value="P:immune response-regulating signaling pathway"/>
    <property type="evidence" value="ECO:0007669"/>
    <property type="project" value="TreeGrafter"/>
</dbReference>
<keyword evidence="8" id="KW-1185">Reference proteome</keyword>
<dbReference type="PANTHER" id="PTHR11738:SF113">
    <property type="entry name" value="KILLER CELL IMMUNOGLOBULIN-LIKE RECEPTOR 2DL4"/>
    <property type="match status" value="1"/>
</dbReference>
<evidence type="ECO:0000259" key="6">
    <source>
        <dbReference type="SMART" id="SM00409"/>
    </source>
</evidence>
<keyword evidence="1" id="KW-0732">Signal</keyword>
<keyword evidence="4" id="KW-0325">Glycoprotein</keyword>
<dbReference type="SMART" id="SM00409">
    <property type="entry name" value="IG"/>
    <property type="match status" value="3"/>
</dbReference>
<dbReference type="GO" id="GO:0005886">
    <property type="term" value="C:plasma membrane"/>
    <property type="evidence" value="ECO:0007669"/>
    <property type="project" value="TreeGrafter"/>
</dbReference>
<evidence type="ECO:0000256" key="3">
    <source>
        <dbReference type="ARBA" id="ARBA00023157"/>
    </source>
</evidence>
<keyword evidence="2" id="KW-0677">Repeat</keyword>
<evidence type="ECO:0000313" key="7">
    <source>
        <dbReference type="EMBL" id="KAK7802077.1"/>
    </source>
</evidence>
<dbReference type="InterPro" id="IPR013151">
    <property type="entry name" value="Immunoglobulin_dom"/>
</dbReference>
<dbReference type="SUPFAM" id="SSF48726">
    <property type="entry name" value="Immunoglobulin"/>
    <property type="match status" value="3"/>
</dbReference>
<dbReference type="FunFam" id="2.60.40.10:FF:000033">
    <property type="entry name" value="Killer cell immunoglobulin-like receptor"/>
    <property type="match status" value="1"/>
</dbReference>
<dbReference type="PANTHER" id="PTHR11738">
    <property type="entry name" value="MHC CLASS I NK CELL RECEPTOR"/>
    <property type="match status" value="1"/>
</dbReference>
<accession>A0AAW0HLL4</accession>
<evidence type="ECO:0000256" key="1">
    <source>
        <dbReference type="ARBA" id="ARBA00022729"/>
    </source>
</evidence>
<protein>
    <recommendedName>
        <fullName evidence="6">Immunoglobulin domain-containing protein</fullName>
    </recommendedName>
</protein>
<dbReference type="Gene3D" id="2.60.40.10">
    <property type="entry name" value="Immunoglobulins"/>
    <property type="match status" value="3"/>
</dbReference>
<sequence length="352" mass="40034">SHKKPSLSAWPSHVVPPGQSVELRCDFYSESYIFMLHKEHGDPNHQVHERMFQRRLVLGPVTTAYGGTYRCYGFKSQYPNELTAHSNPLKIIISGIYRKPFLLVLQAPRVKLGEKMTLQCHSEIMFDTFALMSHSMDSYELSTESHFGGSRANFSIGPVTPEHAGNYTCYGSSHHTPYEWSESSDPVDIKITGLYKKPSLSALMGSVVMSGESTTLSCNSDQQFEMFHLFREGVPQRHGLPAVQSHKGSFKADFLLDHVIKKGTYRCYGSFRNSSHVWSSPSDPLYIPVTANLDQESEVRTILTILNRQDSERQEVQEVEYLEFEQMVFKQQLTTPISQIPKEFSTDPNVYM</sequence>
<dbReference type="InterPro" id="IPR003599">
    <property type="entry name" value="Ig_sub"/>
</dbReference>
<dbReference type="InterPro" id="IPR050412">
    <property type="entry name" value="Ig-like_Receptors_ImmuneReg"/>
</dbReference>
<dbReference type="InterPro" id="IPR013783">
    <property type="entry name" value="Ig-like_fold"/>
</dbReference>
<keyword evidence="5" id="KW-0393">Immunoglobulin domain</keyword>
<dbReference type="EMBL" id="JBBHLL010000478">
    <property type="protein sequence ID" value="KAK7802077.1"/>
    <property type="molecule type" value="Genomic_DNA"/>
</dbReference>
<gene>
    <name evidence="7" type="ORF">U0070_023976</name>
</gene>
<dbReference type="FunFam" id="2.60.40.10:FF:000049">
    <property type="entry name" value="Leukocyte immunoglobulin-like receptor subfamily B member 1"/>
    <property type="match status" value="2"/>
</dbReference>
<feature type="domain" description="Immunoglobulin" evidence="6">
    <location>
        <begin position="203"/>
        <end position="288"/>
    </location>
</feature>
<feature type="domain" description="Immunoglobulin" evidence="6">
    <location>
        <begin position="10"/>
        <end position="94"/>
    </location>
</feature>
<evidence type="ECO:0000256" key="5">
    <source>
        <dbReference type="ARBA" id="ARBA00023319"/>
    </source>
</evidence>
<dbReference type="Proteomes" id="UP001488838">
    <property type="component" value="Unassembled WGS sequence"/>
</dbReference>
<reference evidence="7 8" key="1">
    <citation type="journal article" date="2023" name="bioRxiv">
        <title>Conserved and derived expression patterns and positive selection on dental genes reveal complex evolutionary context of ever-growing rodent molars.</title>
        <authorList>
            <person name="Calamari Z.T."/>
            <person name="Song A."/>
            <person name="Cohen E."/>
            <person name="Akter M."/>
            <person name="Roy R.D."/>
            <person name="Hallikas O."/>
            <person name="Christensen M.M."/>
            <person name="Li P."/>
            <person name="Marangoni P."/>
            <person name="Jernvall J."/>
            <person name="Klein O.D."/>
        </authorList>
    </citation>
    <scope>NUCLEOTIDE SEQUENCE [LARGE SCALE GENOMIC DNA]</scope>
    <source>
        <strain evidence="7">V071</strain>
    </source>
</reference>
<feature type="domain" description="Immunoglobulin" evidence="6">
    <location>
        <begin position="105"/>
        <end position="192"/>
    </location>
</feature>
<keyword evidence="3" id="KW-1015">Disulfide bond</keyword>
<proteinExistence type="predicted"/>
<comment type="caution">
    <text evidence="7">The sequence shown here is derived from an EMBL/GenBank/DDBJ whole genome shotgun (WGS) entry which is preliminary data.</text>
</comment>
<organism evidence="7 8">
    <name type="scientific">Myodes glareolus</name>
    <name type="common">Bank vole</name>
    <name type="synonym">Clethrionomys glareolus</name>
    <dbReference type="NCBI Taxonomy" id="447135"/>
    <lineage>
        <taxon>Eukaryota</taxon>
        <taxon>Metazoa</taxon>
        <taxon>Chordata</taxon>
        <taxon>Craniata</taxon>
        <taxon>Vertebrata</taxon>
        <taxon>Euteleostomi</taxon>
        <taxon>Mammalia</taxon>
        <taxon>Eutheria</taxon>
        <taxon>Euarchontoglires</taxon>
        <taxon>Glires</taxon>
        <taxon>Rodentia</taxon>
        <taxon>Myomorpha</taxon>
        <taxon>Muroidea</taxon>
        <taxon>Cricetidae</taxon>
        <taxon>Arvicolinae</taxon>
        <taxon>Myodes</taxon>
    </lineage>
</organism>
<evidence type="ECO:0000313" key="8">
    <source>
        <dbReference type="Proteomes" id="UP001488838"/>
    </source>
</evidence>
<dbReference type="Pfam" id="PF00047">
    <property type="entry name" value="ig"/>
    <property type="match status" value="3"/>
</dbReference>
<evidence type="ECO:0000256" key="4">
    <source>
        <dbReference type="ARBA" id="ARBA00023180"/>
    </source>
</evidence>
<name>A0AAW0HLL4_MYOGA</name>
<evidence type="ECO:0000256" key="2">
    <source>
        <dbReference type="ARBA" id="ARBA00022737"/>
    </source>
</evidence>
<dbReference type="AlphaFoldDB" id="A0AAW0HLL4"/>
<feature type="non-terminal residue" evidence="7">
    <location>
        <position position="352"/>
    </location>
</feature>
<feature type="non-terminal residue" evidence="7">
    <location>
        <position position="1"/>
    </location>
</feature>